<dbReference type="InterPro" id="IPR036569">
    <property type="entry name" value="RpiB_LacA_LacB_sf"/>
</dbReference>
<evidence type="ECO:0000256" key="2">
    <source>
        <dbReference type="ARBA" id="ARBA00022736"/>
    </source>
</evidence>
<dbReference type="UniPathway" id="UPA00702">
    <property type="reaction ID" value="UER00714"/>
</dbReference>
<evidence type="ECO:0000256" key="1">
    <source>
        <dbReference type="ARBA" id="ARBA00008754"/>
    </source>
</evidence>
<dbReference type="NCBIfam" id="NF006381">
    <property type="entry name" value="PRK08622.1"/>
    <property type="match status" value="1"/>
</dbReference>
<proteinExistence type="inferred from homology"/>
<dbReference type="AlphaFoldDB" id="A0A0D6XT65"/>
<evidence type="ECO:0000313" key="9">
    <source>
        <dbReference type="Proteomes" id="UP000254100"/>
    </source>
</evidence>
<dbReference type="Proteomes" id="UP000254100">
    <property type="component" value="Unassembled WGS sequence"/>
</dbReference>
<gene>
    <name evidence="4 7" type="primary">lacB</name>
    <name evidence="7" type="ORF">NCTC13832_00823</name>
    <name evidence="6" type="ORF">TP70_04815</name>
</gene>
<accession>A0A0D6XT65</accession>
<dbReference type="PANTHER" id="PTHR30345">
    <property type="entry name" value="RIBOSE-5-PHOSPHATE ISOMERASE B"/>
    <property type="match status" value="1"/>
</dbReference>
<dbReference type="RefSeq" id="WP_044359836.1">
    <property type="nucleotide sequence ID" value="NZ_JXWY01000032.1"/>
</dbReference>
<protein>
    <recommendedName>
        <fullName evidence="4 5">Galactose-6-phosphate isomerase subunit LacB</fullName>
        <ecNumber evidence="4 5">5.3.1.26</ecNumber>
    </recommendedName>
</protein>
<sequence>MKIAIGCDHIVTDTKMAVSDFLKAKGYEVLDVGTYDFTRTHYPIFGKKVGEAVTNGEADLGVCICGTGVGINNAVNKVPGVRSALVRDMTSAIYAKEQLNANVIGFGGRVTGEFLICDIIEAFIKAEYKETEENKKLIAKIAHVEQASDKQADPHFFDEFIEKWDRGEYHD</sequence>
<keyword evidence="3 4" id="KW-0413">Isomerase</keyword>
<dbReference type="NCBIfam" id="NF004051">
    <property type="entry name" value="PRK05571.1"/>
    <property type="match status" value="1"/>
</dbReference>
<name>A0A0D6XT65_9STAP</name>
<comment type="catalytic activity">
    <reaction evidence="4">
        <text>aldehydo-D-galactose 6-phosphate = keto-D-tagatose 6-phosphate</text>
        <dbReference type="Rhea" id="RHEA:13033"/>
        <dbReference type="ChEBI" id="CHEBI:58255"/>
        <dbReference type="ChEBI" id="CHEBI:134283"/>
        <dbReference type="EC" id="5.3.1.26"/>
    </reaction>
</comment>
<dbReference type="HAMAP" id="MF_01556">
    <property type="entry name" value="LacB"/>
    <property type="match status" value="1"/>
</dbReference>
<evidence type="ECO:0000256" key="5">
    <source>
        <dbReference type="NCBIfam" id="TIGR01119"/>
    </source>
</evidence>
<keyword evidence="2 4" id="KW-0423">Lactose metabolism</keyword>
<dbReference type="NCBIfam" id="NF009258">
    <property type="entry name" value="PRK12615.1"/>
    <property type="match status" value="1"/>
</dbReference>
<dbReference type="Pfam" id="PF02502">
    <property type="entry name" value="LacAB_rpiB"/>
    <property type="match status" value="1"/>
</dbReference>
<reference evidence="6 8" key="1">
    <citation type="submission" date="2015-01" db="EMBL/GenBank/DDBJ databases">
        <authorList>
            <person name="Guo J."/>
        </authorList>
    </citation>
    <scope>NUCLEOTIDE SEQUENCE [LARGE SCALE GENOMIC DNA]</scope>
    <source>
        <strain evidence="6 8">DSM 22147</strain>
    </source>
</reference>
<evidence type="ECO:0000313" key="7">
    <source>
        <dbReference type="EMBL" id="SUM57154.1"/>
    </source>
</evidence>
<dbReference type="SUPFAM" id="SSF89623">
    <property type="entry name" value="Ribose/Galactose isomerase RpiB/AlsB"/>
    <property type="match status" value="1"/>
</dbReference>
<dbReference type="EMBL" id="UHDT01000001">
    <property type="protein sequence ID" value="SUM57154.1"/>
    <property type="molecule type" value="Genomic_DNA"/>
</dbReference>
<evidence type="ECO:0000256" key="3">
    <source>
        <dbReference type="ARBA" id="ARBA00023235"/>
    </source>
</evidence>
<dbReference type="GO" id="GO:0009052">
    <property type="term" value="P:pentose-phosphate shunt, non-oxidative branch"/>
    <property type="evidence" value="ECO:0007669"/>
    <property type="project" value="TreeGrafter"/>
</dbReference>
<comment type="similarity">
    <text evidence="1 4">Belongs to the LacAB/RpiB family.</text>
</comment>
<dbReference type="STRING" id="569857.TP70_04815"/>
<dbReference type="Proteomes" id="UP000032366">
    <property type="component" value="Unassembled WGS sequence"/>
</dbReference>
<dbReference type="GO" id="GO:0019316">
    <property type="term" value="P:D-allose catabolic process"/>
    <property type="evidence" value="ECO:0007669"/>
    <property type="project" value="TreeGrafter"/>
</dbReference>
<reference evidence="7 9" key="2">
    <citation type="submission" date="2018-06" db="EMBL/GenBank/DDBJ databases">
        <authorList>
            <consortium name="Pathogen Informatics"/>
            <person name="Doyle S."/>
        </authorList>
    </citation>
    <scope>NUCLEOTIDE SEQUENCE [LARGE SCALE GENOMIC DNA]</scope>
    <source>
        <strain evidence="7 9">NCTC13832</strain>
    </source>
</reference>
<dbReference type="GO" id="GO:0019388">
    <property type="term" value="P:galactose catabolic process"/>
    <property type="evidence" value="ECO:0007669"/>
    <property type="project" value="UniProtKB-UniPathway"/>
</dbReference>
<keyword evidence="8" id="KW-1185">Reference proteome</keyword>
<evidence type="ECO:0000256" key="4">
    <source>
        <dbReference type="HAMAP-Rule" id="MF_01556"/>
    </source>
</evidence>
<dbReference type="EMBL" id="JXWY01000032">
    <property type="protein sequence ID" value="KIX91043.1"/>
    <property type="molecule type" value="Genomic_DNA"/>
</dbReference>
<dbReference type="GO" id="GO:0019512">
    <property type="term" value="P:lactose catabolic process via tagatose-6-phosphate"/>
    <property type="evidence" value="ECO:0007669"/>
    <property type="project" value="UniProtKB-UniRule"/>
</dbReference>
<dbReference type="EC" id="5.3.1.26" evidence="4 5"/>
<dbReference type="NCBIfam" id="TIGR00689">
    <property type="entry name" value="rpiB_lacA_lacB"/>
    <property type="match status" value="1"/>
</dbReference>
<evidence type="ECO:0000313" key="6">
    <source>
        <dbReference type="EMBL" id="KIX91043.1"/>
    </source>
</evidence>
<comment type="pathway">
    <text evidence="4">Carbohydrate metabolism; D-galactose 6-phosphate degradation; D-tagatose 6-phosphate from D-galactose 6-phosphate: step 1/1.</text>
</comment>
<dbReference type="PANTHER" id="PTHR30345:SF0">
    <property type="entry name" value="DNA DAMAGE-REPAIR_TOLERATION PROTEIN DRT102"/>
    <property type="match status" value="1"/>
</dbReference>
<dbReference type="PIRSF" id="PIRSF005384">
    <property type="entry name" value="RpiB_LacA_B"/>
    <property type="match status" value="1"/>
</dbReference>
<dbReference type="InterPro" id="IPR003500">
    <property type="entry name" value="RpiB_LacA_LacB"/>
</dbReference>
<comment type="subunit">
    <text evidence="4">Heteromultimeric protein consisting of LacA and LacB.</text>
</comment>
<dbReference type="OrthoDB" id="1778624at2"/>
<dbReference type="GO" id="GO:0004751">
    <property type="term" value="F:ribose-5-phosphate isomerase activity"/>
    <property type="evidence" value="ECO:0007669"/>
    <property type="project" value="TreeGrafter"/>
</dbReference>
<organism evidence="7 9">
    <name type="scientific">Staphylococcus microti</name>
    <dbReference type="NCBI Taxonomy" id="569857"/>
    <lineage>
        <taxon>Bacteria</taxon>
        <taxon>Bacillati</taxon>
        <taxon>Bacillota</taxon>
        <taxon>Bacilli</taxon>
        <taxon>Bacillales</taxon>
        <taxon>Staphylococcaceae</taxon>
        <taxon>Staphylococcus</taxon>
    </lineage>
</organism>
<dbReference type="GO" id="GO:0050044">
    <property type="term" value="F:galactose-6-phosphate isomerase activity"/>
    <property type="evidence" value="ECO:0007669"/>
    <property type="project" value="UniProtKB-UniRule"/>
</dbReference>
<evidence type="ECO:0000313" key="8">
    <source>
        <dbReference type="Proteomes" id="UP000032366"/>
    </source>
</evidence>
<dbReference type="Gene3D" id="3.40.1400.10">
    <property type="entry name" value="Sugar-phosphate isomerase, RpiB/LacA/LacB"/>
    <property type="match status" value="1"/>
</dbReference>
<dbReference type="NCBIfam" id="TIGR01119">
    <property type="entry name" value="lacB"/>
    <property type="match status" value="1"/>
</dbReference>
<dbReference type="InterPro" id="IPR004784">
    <property type="entry name" value="LacB"/>
</dbReference>